<dbReference type="Proteomes" id="UP000581688">
    <property type="component" value="Unassembled WGS sequence"/>
</dbReference>
<dbReference type="EMBL" id="JACHGH010000005">
    <property type="protein sequence ID" value="MBB6453514.1"/>
    <property type="molecule type" value="Genomic_DNA"/>
</dbReference>
<proteinExistence type="predicted"/>
<dbReference type="PANTHER" id="PTHR43158:SF10">
    <property type="entry name" value="ABC TRANSPORTER ATP-BINDING PROTEIN YTRB"/>
    <property type="match status" value="1"/>
</dbReference>
<dbReference type="SUPFAM" id="SSF52540">
    <property type="entry name" value="P-loop containing nucleoside triphosphate hydrolases"/>
    <property type="match status" value="1"/>
</dbReference>
<dbReference type="InterPro" id="IPR003593">
    <property type="entry name" value="AAA+_ATPase"/>
</dbReference>
<dbReference type="InterPro" id="IPR017871">
    <property type="entry name" value="ABC_transporter-like_CS"/>
</dbReference>
<dbReference type="AlphaFoldDB" id="A0A841Q547"/>
<feature type="domain" description="ABC transporter" evidence="3">
    <location>
        <begin position="2"/>
        <end position="227"/>
    </location>
</feature>
<dbReference type="InterPro" id="IPR027417">
    <property type="entry name" value="P-loop_NTPase"/>
</dbReference>
<keyword evidence="2 4" id="KW-0067">ATP-binding</keyword>
<dbReference type="PROSITE" id="PS00211">
    <property type="entry name" value="ABC_TRANSPORTER_1"/>
    <property type="match status" value="1"/>
</dbReference>
<evidence type="ECO:0000259" key="3">
    <source>
        <dbReference type="PROSITE" id="PS50893"/>
    </source>
</evidence>
<reference evidence="4 5" key="1">
    <citation type="submission" date="2020-08" db="EMBL/GenBank/DDBJ databases">
        <title>Genomic Encyclopedia of Type Strains, Phase IV (KMG-IV): sequencing the most valuable type-strain genomes for metagenomic binning, comparative biology and taxonomic classification.</title>
        <authorList>
            <person name="Goeker M."/>
        </authorList>
    </citation>
    <scope>NUCLEOTIDE SEQUENCE [LARGE SCALE GENOMIC DNA]</scope>
    <source>
        <strain evidence="4 5">DSM 19612</strain>
    </source>
</reference>
<gene>
    <name evidence="4" type="ORF">HNQ94_001963</name>
</gene>
<protein>
    <submittedName>
        <fullName evidence="4">ABC-2 type transport system ATP-binding protein</fullName>
    </submittedName>
</protein>
<evidence type="ECO:0000256" key="1">
    <source>
        <dbReference type="ARBA" id="ARBA00022741"/>
    </source>
</evidence>
<name>A0A841Q547_9BACI</name>
<dbReference type="SMART" id="SM00382">
    <property type="entry name" value="AAA"/>
    <property type="match status" value="1"/>
</dbReference>
<sequence length="292" mass="32767">MIVVENLVKTIRRQKVLKGIDITVQQGSITGIVGRNGAGKTTLLRTIAGIINPTKGNVTFDGKSVYAFPEVKQNIVFVPDTTDALKQYSIKEIVSLYGLIYSNFDSEYFYSLLRRFSMKETGKIRYFSKGQKALFSLILAFSTNAKFLLLDEPTDGLDVIIKKEILRFIAGEVAERDVSVVISSHRLDELEALADHIIVLKDGIVDSHLDMESLKQKYRKLQVAYENHLPDGLKKHLDILHNSGRVYIILVPSDDEETIDLLQKSNPLLYEELPLSLEDIFVAKLGGDSYAS</sequence>
<evidence type="ECO:0000313" key="5">
    <source>
        <dbReference type="Proteomes" id="UP000581688"/>
    </source>
</evidence>
<keyword evidence="1" id="KW-0547">Nucleotide-binding</keyword>
<dbReference type="PANTHER" id="PTHR43158">
    <property type="entry name" value="SKFA PEPTIDE EXPORT ATP-BINDING PROTEIN SKFE"/>
    <property type="match status" value="1"/>
</dbReference>
<evidence type="ECO:0000313" key="4">
    <source>
        <dbReference type="EMBL" id="MBB6453514.1"/>
    </source>
</evidence>
<dbReference type="GO" id="GO:0005524">
    <property type="term" value="F:ATP binding"/>
    <property type="evidence" value="ECO:0007669"/>
    <property type="project" value="UniProtKB-KW"/>
</dbReference>
<evidence type="ECO:0000256" key="2">
    <source>
        <dbReference type="ARBA" id="ARBA00022840"/>
    </source>
</evidence>
<dbReference type="PROSITE" id="PS50893">
    <property type="entry name" value="ABC_TRANSPORTER_2"/>
    <property type="match status" value="1"/>
</dbReference>
<keyword evidence="5" id="KW-1185">Reference proteome</keyword>
<dbReference type="InterPro" id="IPR003439">
    <property type="entry name" value="ABC_transporter-like_ATP-bd"/>
</dbReference>
<comment type="caution">
    <text evidence="4">The sequence shown here is derived from an EMBL/GenBank/DDBJ whole genome shotgun (WGS) entry which is preliminary data.</text>
</comment>
<dbReference type="RefSeq" id="WP_174496132.1">
    <property type="nucleotide sequence ID" value="NZ_CADDWK010000006.1"/>
</dbReference>
<dbReference type="GO" id="GO:0016887">
    <property type="term" value="F:ATP hydrolysis activity"/>
    <property type="evidence" value="ECO:0007669"/>
    <property type="project" value="InterPro"/>
</dbReference>
<organism evidence="4 5">
    <name type="scientific">Salirhabdus euzebyi</name>
    <dbReference type="NCBI Taxonomy" id="394506"/>
    <lineage>
        <taxon>Bacteria</taxon>
        <taxon>Bacillati</taxon>
        <taxon>Bacillota</taxon>
        <taxon>Bacilli</taxon>
        <taxon>Bacillales</taxon>
        <taxon>Bacillaceae</taxon>
        <taxon>Salirhabdus</taxon>
    </lineage>
</organism>
<dbReference type="CDD" id="cd03230">
    <property type="entry name" value="ABC_DR_subfamily_A"/>
    <property type="match status" value="1"/>
</dbReference>
<accession>A0A841Q547</accession>
<dbReference type="Pfam" id="PF00005">
    <property type="entry name" value="ABC_tran"/>
    <property type="match status" value="1"/>
</dbReference>
<dbReference type="Gene3D" id="3.40.50.300">
    <property type="entry name" value="P-loop containing nucleotide triphosphate hydrolases"/>
    <property type="match status" value="1"/>
</dbReference>